<reference evidence="2" key="1">
    <citation type="journal article" date="2014" name="Int. J. Syst. Evol. Microbiol.">
        <title>Complete genome sequence of Corynebacterium casei LMG S-19264T (=DSM 44701T), isolated from a smear-ripened cheese.</title>
        <authorList>
            <consortium name="US DOE Joint Genome Institute (JGI-PGF)"/>
            <person name="Walter F."/>
            <person name="Albersmeier A."/>
            <person name="Kalinowski J."/>
            <person name="Ruckert C."/>
        </authorList>
    </citation>
    <scope>NUCLEOTIDE SEQUENCE [LARGE SCALE GENOMIC DNA]</scope>
    <source>
        <strain evidence="2">NBRC 112578</strain>
    </source>
</reference>
<feature type="transmembrane region" description="Helical" evidence="1">
    <location>
        <begin position="46"/>
        <end position="62"/>
    </location>
</feature>
<name>A0ABD5XWG4_9EURY</name>
<accession>A0ABD5XWG4</accession>
<keyword evidence="1" id="KW-0812">Transmembrane</keyword>
<evidence type="ECO:0000313" key="2">
    <source>
        <dbReference type="EMBL" id="MFC7137833.1"/>
    </source>
</evidence>
<reference evidence="4" key="2">
    <citation type="journal article" date="2019" name="Int. J. Syst. Evol. Microbiol.">
        <title>The Global Catalogue of Microorganisms (GCM) 10K type strain sequencing project: providing services to taxonomists for standard genome sequencing and annotation.</title>
        <authorList>
            <consortium name="The Broad Institute Genomics Platform"/>
            <consortium name="The Broad Institute Genome Sequencing Center for Infectious Disease"/>
            <person name="Wu L."/>
            <person name="Ma J."/>
        </authorList>
    </citation>
    <scope>NUCLEOTIDE SEQUENCE [LARGE SCALE GENOMIC DNA]</scope>
    <source>
        <strain evidence="4">DT92</strain>
    </source>
</reference>
<reference evidence="2" key="3">
    <citation type="submission" date="2024-09" db="EMBL/GenBank/DDBJ databases">
        <authorList>
            <person name="Sun Q."/>
        </authorList>
    </citation>
    <scope>NUCLEOTIDE SEQUENCE</scope>
    <source>
        <strain evidence="2">NBRC 112578</strain>
    </source>
</reference>
<feature type="transmembrane region" description="Helical" evidence="1">
    <location>
        <begin position="12"/>
        <end position="34"/>
    </location>
</feature>
<keyword evidence="1" id="KW-1133">Transmembrane helix</keyword>
<dbReference type="Proteomes" id="UP001596368">
    <property type="component" value="Unassembled WGS sequence"/>
</dbReference>
<organism evidence="2 4">
    <name type="scientific">Halobaculum litoreum</name>
    <dbReference type="NCBI Taxonomy" id="3031998"/>
    <lineage>
        <taxon>Archaea</taxon>
        <taxon>Methanobacteriati</taxon>
        <taxon>Methanobacteriota</taxon>
        <taxon>Stenosarchaea group</taxon>
        <taxon>Halobacteria</taxon>
        <taxon>Halobacteriales</taxon>
        <taxon>Haloferacaceae</taxon>
        <taxon>Halobaculum</taxon>
    </lineage>
</organism>
<keyword evidence="4" id="KW-1185">Reference proteome</keyword>
<dbReference type="AlphaFoldDB" id="A0ABD5XWG4"/>
<keyword evidence="1" id="KW-0472">Membrane</keyword>
<sequence length="98" mass="10478">MSALRYRASLPECVGLGVLFGVVGGLATFSYVQAGVYVTALPVPRWVPMGLIAAAGVLLSLLRLRLRDAIEVVGVTLPLSYVVYMTAFLWPRCPPGGR</sequence>
<evidence type="ECO:0000256" key="1">
    <source>
        <dbReference type="SAM" id="Phobius"/>
    </source>
</evidence>
<proteinExistence type="predicted"/>
<evidence type="ECO:0000313" key="4">
    <source>
        <dbReference type="Proteomes" id="UP001596368"/>
    </source>
</evidence>
<dbReference type="EMBL" id="JBHSZG010000008">
    <property type="protein sequence ID" value="MFC7138191.1"/>
    <property type="molecule type" value="Genomic_DNA"/>
</dbReference>
<feature type="transmembrane region" description="Helical" evidence="1">
    <location>
        <begin position="69"/>
        <end position="90"/>
    </location>
</feature>
<protein>
    <submittedName>
        <fullName evidence="2">Uncharacterized protein</fullName>
    </submittedName>
</protein>
<dbReference type="EMBL" id="JBHSZG010000008">
    <property type="protein sequence ID" value="MFC7137833.1"/>
    <property type="molecule type" value="Genomic_DNA"/>
</dbReference>
<evidence type="ECO:0000313" key="3">
    <source>
        <dbReference type="EMBL" id="MFC7138191.1"/>
    </source>
</evidence>
<comment type="caution">
    <text evidence="2">The sequence shown here is derived from an EMBL/GenBank/DDBJ whole genome shotgun (WGS) entry which is preliminary data.</text>
</comment>
<gene>
    <name evidence="2" type="ORF">ACFQRB_18095</name>
    <name evidence="3" type="ORF">ACFQRB_20355</name>
</gene>